<feature type="compositionally biased region" description="Low complexity" evidence="5">
    <location>
        <begin position="347"/>
        <end position="360"/>
    </location>
</feature>
<dbReference type="Gene3D" id="2.40.10.10">
    <property type="entry name" value="Trypsin-like serine proteases"/>
    <property type="match status" value="1"/>
</dbReference>
<dbReference type="InterPro" id="IPR050127">
    <property type="entry name" value="Serine_Proteases_S1"/>
</dbReference>
<feature type="compositionally biased region" description="Polar residues" evidence="5">
    <location>
        <begin position="259"/>
        <end position="272"/>
    </location>
</feature>
<dbReference type="GO" id="GO:0005615">
    <property type="term" value="C:extracellular space"/>
    <property type="evidence" value="ECO:0007669"/>
    <property type="project" value="TreeGrafter"/>
</dbReference>
<evidence type="ECO:0000313" key="8">
    <source>
        <dbReference type="EMBL" id="CAE0774735.1"/>
    </source>
</evidence>
<dbReference type="PROSITE" id="PS00135">
    <property type="entry name" value="TRYPSIN_SER"/>
    <property type="match status" value="1"/>
</dbReference>
<dbReference type="SUPFAM" id="SSF50494">
    <property type="entry name" value="Trypsin-like serine proteases"/>
    <property type="match status" value="1"/>
</dbReference>
<dbReference type="InterPro" id="IPR009003">
    <property type="entry name" value="Peptidase_S1_PA"/>
</dbReference>
<keyword evidence="6" id="KW-0812">Transmembrane</keyword>
<feature type="transmembrane region" description="Helical" evidence="6">
    <location>
        <begin position="395"/>
        <end position="418"/>
    </location>
</feature>
<evidence type="ECO:0000256" key="4">
    <source>
        <dbReference type="ARBA" id="ARBA00022801"/>
    </source>
</evidence>
<feature type="region of interest" description="Disordered" evidence="5">
    <location>
        <begin position="440"/>
        <end position="464"/>
    </location>
</feature>
<proteinExistence type="predicted"/>
<dbReference type="InterPro" id="IPR033116">
    <property type="entry name" value="TRYPSIN_SER"/>
</dbReference>
<sequence>MLCAAKPGIDACTGDSGGPLFLYPNGNGVPVQIGITSWGVACAEAGWPGVYTRVASYASWIKQQAGLFPPPPRPPPPSPSPPPVQPLPRHPPPSPLPPLPPLPEAGVAILAGNDRFSTPQPLACVTPNAAQSLTMVNAQAIAVQCCLRNVHGVEACVRTTNGRRDGCLGGVPPQEFTYSQARRHCHINGFSLCAQSCVDRGCTYNNYPVWTRLPCSLPSPVPPMFLPAPSPLASLFSFATPPPQQTPPPQLSPPSPLSVAQTPLPSGSTPLEPTTAPFPLLPVSLPPSWPPSVPPVMPALVPPLRPPLISPVLPHPQPTLQPPPQSLLQPFRPPLSQPPPWTLNQTALPAPLQSPASAPSEFPRQPPLRPPAQPLDDSPAELALDTKDDADLLDLAVRTAVFATCAIAFVGMLVFSIVSMRCFAAHWACVAQRLGTSRQESTLASGRLAGDTDEPADAEAKRTRSCAGPTAYQRAISSIVEERTFEVTQWSSSRRSDMLFSANI</sequence>
<gene>
    <name evidence="8" type="ORF">PCAR00345_LOCUS27369</name>
</gene>
<keyword evidence="3" id="KW-0645">Protease</keyword>
<dbReference type="Pfam" id="PF00089">
    <property type="entry name" value="Trypsin"/>
    <property type="match status" value="1"/>
</dbReference>
<evidence type="ECO:0000256" key="1">
    <source>
        <dbReference type="ARBA" id="ARBA00004613"/>
    </source>
</evidence>
<reference evidence="8" key="1">
    <citation type="submission" date="2021-01" db="EMBL/GenBank/DDBJ databases">
        <authorList>
            <person name="Corre E."/>
            <person name="Pelletier E."/>
            <person name="Niang G."/>
            <person name="Scheremetjew M."/>
            <person name="Finn R."/>
            <person name="Kale V."/>
            <person name="Holt S."/>
            <person name="Cochrane G."/>
            <person name="Meng A."/>
            <person name="Brown T."/>
            <person name="Cohen L."/>
        </authorList>
    </citation>
    <scope>NUCLEOTIDE SEQUENCE</scope>
    <source>
        <strain evidence="8">CCMP645</strain>
    </source>
</reference>
<dbReference type="GO" id="GO:0004252">
    <property type="term" value="F:serine-type endopeptidase activity"/>
    <property type="evidence" value="ECO:0007669"/>
    <property type="project" value="InterPro"/>
</dbReference>
<organism evidence="8">
    <name type="scientific">Chrysotila carterae</name>
    <name type="common">Marine alga</name>
    <name type="synonym">Syracosphaera carterae</name>
    <dbReference type="NCBI Taxonomy" id="13221"/>
    <lineage>
        <taxon>Eukaryota</taxon>
        <taxon>Haptista</taxon>
        <taxon>Haptophyta</taxon>
        <taxon>Prymnesiophyceae</taxon>
        <taxon>Isochrysidales</taxon>
        <taxon>Isochrysidaceae</taxon>
        <taxon>Chrysotila</taxon>
    </lineage>
</organism>
<evidence type="ECO:0000256" key="6">
    <source>
        <dbReference type="SAM" id="Phobius"/>
    </source>
</evidence>
<dbReference type="AlphaFoldDB" id="A0A7S4F5A0"/>
<evidence type="ECO:0000256" key="3">
    <source>
        <dbReference type="ARBA" id="ARBA00022670"/>
    </source>
</evidence>
<dbReference type="InterPro" id="IPR001254">
    <property type="entry name" value="Trypsin_dom"/>
</dbReference>
<feature type="region of interest" description="Disordered" evidence="5">
    <location>
        <begin position="312"/>
        <end position="380"/>
    </location>
</feature>
<dbReference type="InterPro" id="IPR043504">
    <property type="entry name" value="Peptidase_S1_PA_chymotrypsin"/>
</dbReference>
<evidence type="ECO:0000256" key="2">
    <source>
        <dbReference type="ARBA" id="ARBA00022525"/>
    </source>
</evidence>
<feature type="compositionally biased region" description="Pro residues" evidence="5">
    <location>
        <begin position="68"/>
        <end position="101"/>
    </location>
</feature>
<feature type="compositionally biased region" description="Pro residues" evidence="5">
    <location>
        <begin position="364"/>
        <end position="373"/>
    </location>
</feature>
<feature type="domain" description="Peptidase S1" evidence="7">
    <location>
        <begin position="1"/>
        <end position="66"/>
    </location>
</feature>
<comment type="subcellular location">
    <subcellularLocation>
        <location evidence="1">Secreted</location>
    </subcellularLocation>
</comment>
<dbReference type="PANTHER" id="PTHR24264:SF65">
    <property type="entry name" value="SRCR DOMAIN-CONTAINING PROTEIN"/>
    <property type="match status" value="1"/>
</dbReference>
<evidence type="ECO:0000256" key="5">
    <source>
        <dbReference type="SAM" id="MobiDB-lite"/>
    </source>
</evidence>
<accession>A0A7S4F5A0</accession>
<feature type="compositionally biased region" description="Pro residues" evidence="5">
    <location>
        <begin position="240"/>
        <end position="256"/>
    </location>
</feature>
<feature type="region of interest" description="Disordered" evidence="5">
    <location>
        <begin position="66"/>
        <end position="101"/>
    </location>
</feature>
<keyword evidence="4" id="KW-0378">Hydrolase</keyword>
<dbReference type="EMBL" id="HBIZ01042830">
    <property type="protein sequence ID" value="CAE0774735.1"/>
    <property type="molecule type" value="Transcribed_RNA"/>
</dbReference>
<feature type="compositionally biased region" description="Pro residues" evidence="5">
    <location>
        <begin position="312"/>
        <end position="341"/>
    </location>
</feature>
<keyword evidence="6" id="KW-1133">Transmembrane helix</keyword>
<keyword evidence="2" id="KW-0964">Secreted</keyword>
<evidence type="ECO:0000259" key="7">
    <source>
        <dbReference type="PROSITE" id="PS50240"/>
    </source>
</evidence>
<dbReference type="GO" id="GO:0006508">
    <property type="term" value="P:proteolysis"/>
    <property type="evidence" value="ECO:0007669"/>
    <property type="project" value="UniProtKB-KW"/>
</dbReference>
<dbReference type="PROSITE" id="PS50240">
    <property type="entry name" value="TRYPSIN_DOM"/>
    <property type="match status" value="1"/>
</dbReference>
<keyword evidence="6" id="KW-0472">Membrane</keyword>
<feature type="region of interest" description="Disordered" evidence="5">
    <location>
        <begin position="236"/>
        <end position="275"/>
    </location>
</feature>
<name>A0A7S4F5A0_CHRCT</name>
<dbReference type="PANTHER" id="PTHR24264">
    <property type="entry name" value="TRYPSIN-RELATED"/>
    <property type="match status" value="1"/>
</dbReference>
<protein>
    <recommendedName>
        <fullName evidence="7">Peptidase S1 domain-containing protein</fullName>
    </recommendedName>
</protein>